<dbReference type="RefSeq" id="WP_413266367.1">
    <property type="nucleotide sequence ID" value="NZ_JBHFNR010000213.1"/>
</dbReference>
<evidence type="ECO:0000313" key="2">
    <source>
        <dbReference type="EMBL" id="MFB2896744.1"/>
    </source>
</evidence>
<protein>
    <submittedName>
        <fullName evidence="2">Shedu anti-phage system protein SduA domain-containing protein</fullName>
    </submittedName>
</protein>
<evidence type="ECO:0000259" key="1">
    <source>
        <dbReference type="Pfam" id="PF14082"/>
    </source>
</evidence>
<organism evidence="2 3">
    <name type="scientific">Floridaenema flaviceps BLCC-F50</name>
    <dbReference type="NCBI Taxonomy" id="3153642"/>
    <lineage>
        <taxon>Bacteria</taxon>
        <taxon>Bacillati</taxon>
        <taxon>Cyanobacteriota</taxon>
        <taxon>Cyanophyceae</taxon>
        <taxon>Oscillatoriophycideae</taxon>
        <taxon>Aerosakkonematales</taxon>
        <taxon>Aerosakkonemataceae</taxon>
        <taxon>Floridanema</taxon>
        <taxon>Floridanema flaviceps</taxon>
    </lineage>
</organism>
<sequence>MASEKHLSILQQGVKAWNRWRYENPKIKPNLRGADLHGSSLDGIDLSEADLREARLYDASLGETNFSKADLSKANLAESDLTEANLREARLIEAFIENACLNYADFHEANLTSADLCDTRQIGTNFSKAILEKANLSRAQSIRTDFTGAKFTGVCLEDWFPNRDIKLNEVECKYIYLHFTSSVKDPRKALFSKPFPENREFAEGEFSRLFQVERYYVDNGLTALEKSIIEFENLLTKNPKGHELLFHEFLKDHPSLLDVYGVAESEPQFTYPKNELSPTGKSRVEPDFIIRYPNHRYKLVELEKPGKQIETKQGHPTSLFTQAAWQLAEWEHYISNYPHLLQQKYPGISTHRSSMLVIGRRLEPKYMELLSKSVPHSEICTYDDLLDRANRALANLKALSL</sequence>
<proteinExistence type="predicted"/>
<dbReference type="PANTHER" id="PTHR14136">
    <property type="entry name" value="BTB_POZ DOMAIN-CONTAINING PROTEIN KCTD9"/>
    <property type="match status" value="1"/>
</dbReference>
<name>A0ABV4XYD2_9CYAN</name>
<dbReference type="Gene3D" id="2.160.20.80">
    <property type="entry name" value="E3 ubiquitin-protein ligase SopA"/>
    <property type="match status" value="1"/>
</dbReference>
<evidence type="ECO:0000313" key="3">
    <source>
        <dbReference type="Proteomes" id="UP001576784"/>
    </source>
</evidence>
<dbReference type="InterPro" id="IPR025359">
    <property type="entry name" value="SduA_C"/>
</dbReference>
<comment type="caution">
    <text evidence="2">The sequence shown here is derived from an EMBL/GenBank/DDBJ whole genome shotgun (WGS) entry which is preliminary data.</text>
</comment>
<dbReference type="EMBL" id="JBHFNR010000213">
    <property type="protein sequence ID" value="MFB2896744.1"/>
    <property type="molecule type" value="Genomic_DNA"/>
</dbReference>
<gene>
    <name evidence="2" type="ORF">ACE1CI_27855</name>
</gene>
<feature type="domain" description="Shedu protein SduA C-terminal" evidence="1">
    <location>
        <begin position="246"/>
        <end position="386"/>
    </location>
</feature>
<keyword evidence="3" id="KW-1185">Reference proteome</keyword>
<dbReference type="PANTHER" id="PTHR14136:SF17">
    <property type="entry name" value="BTB_POZ DOMAIN-CONTAINING PROTEIN KCTD9"/>
    <property type="match status" value="1"/>
</dbReference>
<dbReference type="Pfam" id="PF00805">
    <property type="entry name" value="Pentapeptide"/>
    <property type="match status" value="3"/>
</dbReference>
<dbReference type="Pfam" id="PF14082">
    <property type="entry name" value="SduA_C"/>
    <property type="match status" value="1"/>
</dbReference>
<reference evidence="2 3" key="1">
    <citation type="submission" date="2024-09" db="EMBL/GenBank/DDBJ databases">
        <title>Floridaenema gen nov. (Aerosakkonemataceae, Aerosakkonematales ord. nov., Cyanobacteria) from benthic tropical and subtropical fresh waters, with the description of four new species.</title>
        <authorList>
            <person name="Moretto J.A."/>
            <person name="Berthold D.E."/>
            <person name="Lefler F.W."/>
            <person name="Huang I.-S."/>
            <person name="Laughinghouse H. IV."/>
        </authorList>
    </citation>
    <scope>NUCLEOTIDE SEQUENCE [LARGE SCALE GENOMIC DNA]</scope>
    <source>
        <strain evidence="2 3">BLCC-F50</strain>
    </source>
</reference>
<dbReference type="InterPro" id="IPR001646">
    <property type="entry name" value="5peptide_repeat"/>
</dbReference>
<accession>A0ABV4XYD2</accession>
<dbReference type="SUPFAM" id="SSF141571">
    <property type="entry name" value="Pentapeptide repeat-like"/>
    <property type="match status" value="1"/>
</dbReference>
<dbReference type="Proteomes" id="UP001576784">
    <property type="component" value="Unassembled WGS sequence"/>
</dbReference>
<dbReference type="InterPro" id="IPR051082">
    <property type="entry name" value="Pentapeptide-BTB/POZ_domain"/>
</dbReference>